<dbReference type="AlphaFoldDB" id="A0A0S4KMS5"/>
<reference evidence="2" key="1">
    <citation type="submission" date="2015-09" db="EMBL/GenBank/DDBJ databases">
        <authorList>
            <person name="Daims H."/>
        </authorList>
    </citation>
    <scope>NUCLEOTIDE SEQUENCE [LARGE SCALE GENOMIC DNA]</scope>
</reference>
<protein>
    <submittedName>
        <fullName evidence="1">Uncharacterized protein</fullName>
    </submittedName>
</protein>
<dbReference type="Proteomes" id="UP000066284">
    <property type="component" value="Chromosome 1"/>
</dbReference>
<gene>
    <name evidence="1" type="ORF">NITINOP_0765</name>
</gene>
<accession>A0A0S4KMS5</accession>
<name>A0A0S4KMS5_9BACT</name>
<organism evidence="1 2">
    <name type="scientific">Candidatus Nitrospira inopinata</name>
    <dbReference type="NCBI Taxonomy" id="1715989"/>
    <lineage>
        <taxon>Bacteria</taxon>
        <taxon>Pseudomonadati</taxon>
        <taxon>Nitrospirota</taxon>
        <taxon>Nitrospiria</taxon>
        <taxon>Nitrospirales</taxon>
        <taxon>Nitrospiraceae</taxon>
        <taxon>Nitrospira</taxon>
    </lineage>
</organism>
<dbReference type="EMBL" id="LN885086">
    <property type="protein sequence ID" value="CUQ65740.1"/>
    <property type="molecule type" value="Genomic_DNA"/>
</dbReference>
<evidence type="ECO:0000313" key="1">
    <source>
        <dbReference type="EMBL" id="CUQ65740.1"/>
    </source>
</evidence>
<sequence length="81" mass="9069">MGYENFLTLSPLLQNYSIENGFIFYGDDQLNGTTSDDRGGTRPRVQNRHANFCQATDSETRRSSLAFASVATREENTGDNQ</sequence>
<proteinExistence type="predicted"/>
<dbReference type="KEGG" id="nio:NITINOP_0765"/>
<keyword evidence="2" id="KW-1185">Reference proteome</keyword>
<evidence type="ECO:0000313" key="2">
    <source>
        <dbReference type="Proteomes" id="UP000066284"/>
    </source>
</evidence>